<keyword evidence="3" id="KW-0378">Hydrolase</keyword>
<protein>
    <recommendedName>
        <fullName evidence="4">Ubiquitin-like protease family profile domain-containing protein</fullName>
    </recommendedName>
</protein>
<comment type="similarity">
    <text evidence="1">Belongs to the peptidase C48 family.</text>
</comment>
<dbReference type="InterPro" id="IPR038765">
    <property type="entry name" value="Papain-like_cys_pep_sf"/>
</dbReference>
<dbReference type="EMBL" id="WJXA01000010">
    <property type="protein sequence ID" value="KAF7129249.1"/>
    <property type="molecule type" value="Genomic_DNA"/>
</dbReference>
<comment type="caution">
    <text evidence="5">The sequence shown here is derived from an EMBL/GenBank/DDBJ whole genome shotgun (WGS) entry which is preliminary data.</text>
</comment>
<evidence type="ECO:0000256" key="2">
    <source>
        <dbReference type="ARBA" id="ARBA00022670"/>
    </source>
</evidence>
<proteinExistence type="inferred from homology"/>
<organism evidence="5 6">
    <name type="scientific">Rhododendron simsii</name>
    <name type="common">Sims's rhododendron</name>
    <dbReference type="NCBI Taxonomy" id="118357"/>
    <lineage>
        <taxon>Eukaryota</taxon>
        <taxon>Viridiplantae</taxon>
        <taxon>Streptophyta</taxon>
        <taxon>Embryophyta</taxon>
        <taxon>Tracheophyta</taxon>
        <taxon>Spermatophyta</taxon>
        <taxon>Magnoliopsida</taxon>
        <taxon>eudicotyledons</taxon>
        <taxon>Gunneridae</taxon>
        <taxon>Pentapetalae</taxon>
        <taxon>asterids</taxon>
        <taxon>Ericales</taxon>
        <taxon>Ericaceae</taxon>
        <taxon>Ericoideae</taxon>
        <taxon>Rhodoreae</taxon>
        <taxon>Rhododendron</taxon>
    </lineage>
</organism>
<dbReference type="GO" id="GO:0008234">
    <property type="term" value="F:cysteine-type peptidase activity"/>
    <property type="evidence" value="ECO:0007669"/>
    <property type="project" value="InterPro"/>
</dbReference>
<dbReference type="AlphaFoldDB" id="A0A834GBB2"/>
<keyword evidence="2" id="KW-0645">Protease</keyword>
<dbReference type="GO" id="GO:0006508">
    <property type="term" value="P:proteolysis"/>
    <property type="evidence" value="ECO:0007669"/>
    <property type="project" value="UniProtKB-KW"/>
</dbReference>
<accession>A0A834GBB2</accession>
<evidence type="ECO:0000256" key="1">
    <source>
        <dbReference type="ARBA" id="ARBA00005234"/>
    </source>
</evidence>
<name>A0A834GBB2_RHOSS</name>
<dbReference type="Pfam" id="PF02902">
    <property type="entry name" value="Peptidase_C48"/>
    <property type="match status" value="1"/>
</dbReference>
<evidence type="ECO:0000259" key="4">
    <source>
        <dbReference type="PROSITE" id="PS50600"/>
    </source>
</evidence>
<evidence type="ECO:0000313" key="6">
    <source>
        <dbReference type="Proteomes" id="UP000626092"/>
    </source>
</evidence>
<gene>
    <name evidence="5" type="ORF">RHSIM_Rhsim10G0108400</name>
</gene>
<evidence type="ECO:0000313" key="5">
    <source>
        <dbReference type="EMBL" id="KAF7129249.1"/>
    </source>
</evidence>
<sequence length="664" mass="75804">MKVYSITPADVAKALGLPLGTVPVPTNCENYHFEHIRAMFAVGDEELKRGVTFGMMKDVFKSGVANAKFQTSYVLFVLSSLLCPTTKDVASTKFYPAVYDLTKISSYAWPQFVLDWLVKELTKFKNRDVKEVDNRKDAPGVSGCVLLLMLIYFDKEEMGMNVGTDGVPLIQSWTTNLILQRISKEENLELVDPIFTQFPQPRLLHPEAQKAYHTLQKSYLQQMQHIIIMDAALMAHVSETSEKIPSKGKDVSVMDSPLDDDACHVIPSSSTCTPNKAGKRVAEDEMDEDRISDFANFQNACDMPLYTPEHRMDDVVHSSMMVGKCGSQTGVAIDQHTLNMDEEVQVQQEVVDNQGKVDREGEQVEVEVHVDEGVVQEHALTRPSKKRGNRTVKHSKATRTPYVAEPEVKDSKFTKQENQVIEYVMKPARKNEDMMGLVCMDGMTFNPARSDLQNVFKERGPMSNLVMDSMIVWLMKEEQDKSEKTRGVPIPERHMFSSTFVGNLRRLKKLKNQKVLNERVDPDIIGYDLFLSILLATCEHWLCVVINLVDKRIDVLDSMNIKTNEKTLAIAEVVSALFNVLKRTRTMDYPWKNWIIHHPDVPQQKNIFDCGFYTLRFMEHWTGGRINTRDLEANMGIEMRMRLLVRFILSPHNKRRADVLKKCK</sequence>
<feature type="domain" description="Ubiquitin-like protease family profile" evidence="4">
    <location>
        <begin position="445"/>
        <end position="621"/>
    </location>
</feature>
<dbReference type="Proteomes" id="UP000626092">
    <property type="component" value="Unassembled WGS sequence"/>
</dbReference>
<keyword evidence="6" id="KW-1185">Reference proteome</keyword>
<dbReference type="OrthoDB" id="1693813at2759"/>
<dbReference type="PANTHER" id="PTHR34835:SF82">
    <property type="entry name" value="OS01G0826651 PROTEIN"/>
    <property type="match status" value="1"/>
</dbReference>
<dbReference type="InterPro" id="IPR003653">
    <property type="entry name" value="Peptidase_C48_C"/>
</dbReference>
<reference evidence="5" key="1">
    <citation type="submission" date="2019-11" db="EMBL/GenBank/DDBJ databases">
        <authorList>
            <person name="Liu Y."/>
            <person name="Hou J."/>
            <person name="Li T.-Q."/>
            <person name="Guan C.-H."/>
            <person name="Wu X."/>
            <person name="Wu H.-Z."/>
            <person name="Ling F."/>
            <person name="Zhang R."/>
            <person name="Shi X.-G."/>
            <person name="Ren J.-P."/>
            <person name="Chen E.-F."/>
            <person name="Sun J.-M."/>
        </authorList>
    </citation>
    <scope>NUCLEOTIDE SEQUENCE</scope>
    <source>
        <strain evidence="5">Adult_tree_wgs_1</strain>
        <tissue evidence="5">Leaves</tissue>
    </source>
</reference>
<dbReference type="PROSITE" id="PS50600">
    <property type="entry name" value="ULP_PROTEASE"/>
    <property type="match status" value="1"/>
</dbReference>
<evidence type="ECO:0000256" key="3">
    <source>
        <dbReference type="ARBA" id="ARBA00022801"/>
    </source>
</evidence>
<dbReference type="Gene3D" id="3.40.395.10">
    <property type="entry name" value="Adenoviral Proteinase, Chain A"/>
    <property type="match status" value="1"/>
</dbReference>
<dbReference type="SUPFAM" id="SSF54001">
    <property type="entry name" value="Cysteine proteinases"/>
    <property type="match status" value="1"/>
</dbReference>
<dbReference type="PANTHER" id="PTHR34835">
    <property type="entry name" value="OS07G0283600 PROTEIN-RELATED"/>
    <property type="match status" value="1"/>
</dbReference>